<name>A0A4S8N5W1_9ACTN</name>
<dbReference type="EMBL" id="STGW01000008">
    <property type="protein sequence ID" value="THV11255.1"/>
    <property type="molecule type" value="Genomic_DNA"/>
</dbReference>
<dbReference type="OrthoDB" id="3776075at2"/>
<proteinExistence type="predicted"/>
<dbReference type="RefSeq" id="WP_136563377.1">
    <property type="nucleotide sequence ID" value="NZ_BAABLS010000006.1"/>
</dbReference>
<accession>A0A4S8N5W1</accession>
<keyword evidence="2" id="KW-0732">Signal</keyword>
<evidence type="ECO:0000256" key="1">
    <source>
        <dbReference type="SAM" id="MobiDB-lite"/>
    </source>
</evidence>
<protein>
    <recommendedName>
        <fullName evidence="5">WD40 repeat domain-containing protein</fullName>
    </recommendedName>
</protein>
<organism evidence="3 4">
    <name type="scientific">Nocardioides caeni</name>
    <dbReference type="NCBI Taxonomy" id="574700"/>
    <lineage>
        <taxon>Bacteria</taxon>
        <taxon>Bacillati</taxon>
        <taxon>Actinomycetota</taxon>
        <taxon>Actinomycetes</taxon>
        <taxon>Propionibacteriales</taxon>
        <taxon>Nocardioidaceae</taxon>
        <taxon>Nocardioides</taxon>
    </lineage>
</organism>
<feature type="region of interest" description="Disordered" evidence="1">
    <location>
        <begin position="28"/>
        <end position="57"/>
    </location>
</feature>
<feature type="compositionally biased region" description="Low complexity" evidence="1">
    <location>
        <begin position="38"/>
        <end position="57"/>
    </location>
</feature>
<reference evidence="3 4" key="1">
    <citation type="journal article" date="2009" name="Int. J. Syst. Evol. Microbiol.">
        <title>Nocardioides caeni sp. nov., isolated from wastewater.</title>
        <authorList>
            <person name="Yoon J.H."/>
            <person name="Kang S.J."/>
            <person name="Park S."/>
            <person name="Kim W."/>
            <person name="Oh T.K."/>
        </authorList>
    </citation>
    <scope>NUCLEOTIDE SEQUENCE [LARGE SCALE GENOMIC DNA]</scope>
    <source>
        <strain evidence="3 4">DSM 23134</strain>
    </source>
</reference>
<evidence type="ECO:0008006" key="5">
    <source>
        <dbReference type="Google" id="ProtNLM"/>
    </source>
</evidence>
<feature type="signal peptide" evidence="2">
    <location>
        <begin position="1"/>
        <end position="24"/>
    </location>
</feature>
<evidence type="ECO:0000256" key="2">
    <source>
        <dbReference type="SAM" id="SignalP"/>
    </source>
</evidence>
<keyword evidence="4" id="KW-1185">Reference proteome</keyword>
<sequence>MHRATIASLAVAAVLGTSGGIALAVSSVDDSPSAGERPSGAASSTGDPSGSGDPAGKDAPVFYYADGAIHDGDRSVAVPTDVASGQVAALQRVRDGWLVVNVSDDGETYIGTYVSIDDAPWRISQWRGTWDLSVERDRVVFSDGLAWRVAVFEDRATQVLDVIDGVGEELAFMDRSLPLPGIAISTRGVITGWDIEDGPQLVDTETDHWTHEELGRRGLEVPLTSPDGSQVVASYLNPDYAPDNPVGDCLTGGETAAADAWWDECGIGPASRDPWSPDGTGLLIMGTSNDGPGSSWLRVVDPVSGEVAHEFDPGGLLVGAEWVDDGTVDTLSYLNDEASPTLQRCDVATEACTIVTRLDGNVVLGSA</sequence>
<evidence type="ECO:0000313" key="3">
    <source>
        <dbReference type="EMBL" id="THV11255.1"/>
    </source>
</evidence>
<comment type="caution">
    <text evidence="3">The sequence shown here is derived from an EMBL/GenBank/DDBJ whole genome shotgun (WGS) entry which is preliminary data.</text>
</comment>
<feature type="chain" id="PRO_5020641529" description="WD40 repeat domain-containing protein" evidence="2">
    <location>
        <begin position="25"/>
        <end position="367"/>
    </location>
</feature>
<evidence type="ECO:0000313" key="4">
    <source>
        <dbReference type="Proteomes" id="UP000307087"/>
    </source>
</evidence>
<dbReference type="Proteomes" id="UP000307087">
    <property type="component" value="Unassembled WGS sequence"/>
</dbReference>
<gene>
    <name evidence="3" type="ORF">E9934_13305</name>
</gene>
<dbReference type="AlphaFoldDB" id="A0A4S8N5W1"/>